<dbReference type="Proteomes" id="UP000688137">
    <property type="component" value="Unassembled WGS sequence"/>
</dbReference>
<reference evidence="1" key="1">
    <citation type="submission" date="2021-01" db="EMBL/GenBank/DDBJ databases">
        <authorList>
            <consortium name="Genoscope - CEA"/>
            <person name="William W."/>
        </authorList>
    </citation>
    <scope>NUCLEOTIDE SEQUENCE</scope>
</reference>
<dbReference type="EMBL" id="CAJJDM010000096">
    <property type="protein sequence ID" value="CAD8093467.1"/>
    <property type="molecule type" value="Genomic_DNA"/>
</dbReference>
<accession>A0A8S1NJV1</accession>
<evidence type="ECO:0000313" key="1">
    <source>
        <dbReference type="EMBL" id="CAD8093467.1"/>
    </source>
</evidence>
<keyword evidence="2" id="KW-1185">Reference proteome</keyword>
<gene>
    <name evidence="1" type="ORF">PPRIM_AZ9-3.1.T0930096</name>
</gene>
<proteinExistence type="predicted"/>
<protein>
    <submittedName>
        <fullName evidence="1">Uncharacterized protein</fullName>
    </submittedName>
</protein>
<sequence length="90" mass="11037">MCMFYIYHCIQYKLGYQPNILNYIQYIDFKIRTQHMELHKTNIHFLGCIFLEHMMYSLFHLSNMFYNWQSNHNNVKKSSIGNLNMPNNIH</sequence>
<comment type="caution">
    <text evidence="1">The sequence shown here is derived from an EMBL/GenBank/DDBJ whole genome shotgun (WGS) entry which is preliminary data.</text>
</comment>
<dbReference type="AlphaFoldDB" id="A0A8S1NJV1"/>
<name>A0A8S1NJV1_PARPR</name>
<organism evidence="1 2">
    <name type="scientific">Paramecium primaurelia</name>
    <dbReference type="NCBI Taxonomy" id="5886"/>
    <lineage>
        <taxon>Eukaryota</taxon>
        <taxon>Sar</taxon>
        <taxon>Alveolata</taxon>
        <taxon>Ciliophora</taxon>
        <taxon>Intramacronucleata</taxon>
        <taxon>Oligohymenophorea</taxon>
        <taxon>Peniculida</taxon>
        <taxon>Parameciidae</taxon>
        <taxon>Paramecium</taxon>
    </lineage>
</organism>
<evidence type="ECO:0000313" key="2">
    <source>
        <dbReference type="Proteomes" id="UP000688137"/>
    </source>
</evidence>